<organism evidence="2 3">
    <name type="scientific">Pseudomonas phage SM1</name>
    <dbReference type="NCBI Taxonomy" id="1772332"/>
    <lineage>
        <taxon>Viruses</taxon>
        <taxon>Duplodnaviria</taxon>
        <taxon>Heunggongvirae</taxon>
        <taxon>Uroviricota</taxon>
        <taxon>Caudoviricetes</taxon>
        <taxon>Samunavirus</taxon>
        <taxon>Samunavirus SM1</taxon>
    </lineage>
</organism>
<accession>A0A0U3C8J8</accession>
<proteinExistence type="predicted"/>
<evidence type="ECO:0000256" key="1">
    <source>
        <dbReference type="SAM" id="MobiDB-lite"/>
    </source>
</evidence>
<evidence type="ECO:0000313" key="3">
    <source>
        <dbReference type="Proteomes" id="UP000224832"/>
    </source>
</evidence>
<sequence>MAKLVSYGHSFKDIPDYTLQQVVIFLSAAGRLEASRRKATVTDLTASIGAMVGGSKELARHMALLGDAETGEPKDGKRKRTDGTHKRAG</sequence>
<feature type="region of interest" description="Disordered" evidence="1">
    <location>
        <begin position="66"/>
        <end position="89"/>
    </location>
</feature>
<evidence type="ECO:0000313" key="2">
    <source>
        <dbReference type="EMBL" id="ALT58002.1"/>
    </source>
</evidence>
<gene>
    <name evidence="2" type="ORF">SM1_09</name>
</gene>
<feature type="compositionally biased region" description="Basic and acidic residues" evidence="1">
    <location>
        <begin position="71"/>
        <end position="89"/>
    </location>
</feature>
<protein>
    <submittedName>
        <fullName evidence="2">Uncharacterized protein</fullName>
    </submittedName>
</protein>
<dbReference type="EMBL" id="KU245542">
    <property type="protein sequence ID" value="ALT58002.1"/>
    <property type="molecule type" value="Genomic_DNA"/>
</dbReference>
<name>A0A0U3C8J8_9CAUD</name>
<keyword evidence="3" id="KW-1185">Reference proteome</keyword>
<dbReference type="Proteomes" id="UP000224832">
    <property type="component" value="Segment"/>
</dbReference>
<reference evidence="2 3" key="1">
    <citation type="submission" date="2015-12" db="EMBL/GenBank/DDBJ databases">
        <title>In silico genomic study of Pseudomonas phage SM1.</title>
        <authorList>
            <person name="Zawawi N.A.M."/>
            <person name="Mat-Arip Y."/>
            <person name="Wan-Jauhari W.K."/>
            <person name="Fauzi A.A."/>
            <person name="Yee F.J."/>
        </authorList>
    </citation>
    <scope>NUCLEOTIDE SEQUENCE [LARGE SCALE GENOMIC DNA]</scope>
</reference>